<reference evidence="9" key="1">
    <citation type="submission" date="2019-12" db="EMBL/GenBank/DDBJ databases">
        <title>Genome sequence of Babesia ovis.</title>
        <authorList>
            <person name="Yamagishi J."/>
            <person name="Sevinc F."/>
            <person name="Xuan X."/>
        </authorList>
    </citation>
    <scope>NUCLEOTIDE SEQUENCE</scope>
    <source>
        <strain evidence="9">Selcuk</strain>
    </source>
</reference>
<keyword evidence="3" id="KW-0862">Zinc</keyword>
<name>A0A9W5T9Y4_BABOV</name>
<dbReference type="GO" id="GO:0008270">
    <property type="term" value="F:zinc ion binding"/>
    <property type="evidence" value="ECO:0007669"/>
    <property type="project" value="UniProtKB-KW"/>
</dbReference>
<dbReference type="PANTHER" id="PTHR12170:SF3">
    <property type="entry name" value="GH10162P"/>
    <property type="match status" value="1"/>
</dbReference>
<dbReference type="OrthoDB" id="1933281at2759"/>
<dbReference type="Proteomes" id="UP001057455">
    <property type="component" value="Unassembled WGS sequence"/>
</dbReference>
<evidence type="ECO:0000256" key="6">
    <source>
        <dbReference type="SAM" id="MobiDB-lite"/>
    </source>
</evidence>
<dbReference type="GO" id="GO:0043161">
    <property type="term" value="P:proteasome-mediated ubiquitin-dependent protein catabolic process"/>
    <property type="evidence" value="ECO:0007669"/>
    <property type="project" value="InterPro"/>
</dbReference>
<dbReference type="SMART" id="SM00184">
    <property type="entry name" value="RING"/>
    <property type="match status" value="1"/>
</dbReference>
<keyword evidence="1" id="KW-0479">Metal-binding</keyword>
<feature type="region of interest" description="Disordered" evidence="6">
    <location>
        <begin position="628"/>
        <end position="652"/>
    </location>
</feature>
<dbReference type="Gene3D" id="3.30.40.10">
    <property type="entry name" value="Zinc/RING finger domain, C3HC4 (zinc finger)"/>
    <property type="match status" value="1"/>
</dbReference>
<feature type="compositionally biased region" description="Basic and acidic residues" evidence="6">
    <location>
        <begin position="636"/>
        <end position="646"/>
    </location>
</feature>
<feature type="compositionally biased region" description="Polar residues" evidence="6">
    <location>
        <begin position="562"/>
        <end position="576"/>
    </location>
</feature>
<evidence type="ECO:0000256" key="5">
    <source>
        <dbReference type="PROSITE-ProRule" id="PRU01215"/>
    </source>
</evidence>
<feature type="domain" description="RING-Gid-type" evidence="8">
    <location>
        <begin position="898"/>
        <end position="942"/>
    </location>
</feature>
<feature type="compositionally biased region" description="Polar residues" evidence="6">
    <location>
        <begin position="731"/>
        <end position="744"/>
    </location>
</feature>
<dbReference type="PROSITE" id="PS51867">
    <property type="entry name" value="ZF_RING_GID"/>
    <property type="match status" value="1"/>
</dbReference>
<evidence type="ECO:0000313" key="10">
    <source>
        <dbReference type="Proteomes" id="UP001057455"/>
    </source>
</evidence>
<dbReference type="InterPro" id="IPR027370">
    <property type="entry name" value="Znf-RING_euk"/>
</dbReference>
<feature type="region of interest" description="Disordered" evidence="6">
    <location>
        <begin position="556"/>
        <end position="585"/>
    </location>
</feature>
<evidence type="ECO:0000256" key="3">
    <source>
        <dbReference type="ARBA" id="ARBA00022833"/>
    </source>
</evidence>
<dbReference type="InterPro" id="IPR044063">
    <property type="entry name" value="ZF_RING_GID"/>
</dbReference>
<feature type="region of interest" description="Disordered" evidence="6">
    <location>
        <begin position="717"/>
        <end position="747"/>
    </location>
</feature>
<dbReference type="InterPro" id="IPR013083">
    <property type="entry name" value="Znf_RING/FYVE/PHD"/>
</dbReference>
<dbReference type="GO" id="GO:0005634">
    <property type="term" value="C:nucleus"/>
    <property type="evidence" value="ECO:0007669"/>
    <property type="project" value="TreeGrafter"/>
</dbReference>
<dbReference type="PANTHER" id="PTHR12170">
    <property type="entry name" value="MACROPHAGE ERYTHROBLAST ATTACHER-RELATED"/>
    <property type="match status" value="1"/>
</dbReference>
<dbReference type="EMBL" id="BLIY01000009">
    <property type="protein sequence ID" value="GFE54115.1"/>
    <property type="molecule type" value="Genomic_DNA"/>
</dbReference>
<gene>
    <name evidence="9" type="ORF">BaOVIS_015190</name>
</gene>
<evidence type="ECO:0000259" key="8">
    <source>
        <dbReference type="PROSITE" id="PS51867"/>
    </source>
</evidence>
<evidence type="ECO:0000256" key="4">
    <source>
        <dbReference type="PROSITE-ProRule" id="PRU00175"/>
    </source>
</evidence>
<feature type="zinc finger region" description="RING-Gid-type" evidence="5">
    <location>
        <begin position="898"/>
        <end position="942"/>
    </location>
</feature>
<dbReference type="Pfam" id="PF13445">
    <property type="entry name" value="zf-RING_UBOX"/>
    <property type="match status" value="1"/>
</dbReference>
<organism evidence="9 10">
    <name type="scientific">Babesia ovis</name>
    <dbReference type="NCBI Taxonomy" id="5869"/>
    <lineage>
        <taxon>Eukaryota</taxon>
        <taxon>Sar</taxon>
        <taxon>Alveolata</taxon>
        <taxon>Apicomplexa</taxon>
        <taxon>Aconoidasida</taxon>
        <taxon>Piroplasmida</taxon>
        <taxon>Babesiidae</taxon>
        <taxon>Babesia</taxon>
    </lineage>
</organism>
<dbReference type="GO" id="GO:0005737">
    <property type="term" value="C:cytoplasm"/>
    <property type="evidence" value="ECO:0007669"/>
    <property type="project" value="TreeGrafter"/>
</dbReference>
<dbReference type="SUPFAM" id="SSF57850">
    <property type="entry name" value="RING/U-box"/>
    <property type="match status" value="1"/>
</dbReference>
<dbReference type="InterPro" id="IPR045098">
    <property type="entry name" value="Fyv10_fam"/>
</dbReference>
<dbReference type="PROSITE" id="PS00518">
    <property type="entry name" value="ZF_RING_1"/>
    <property type="match status" value="1"/>
</dbReference>
<dbReference type="InterPro" id="IPR017907">
    <property type="entry name" value="Znf_RING_CS"/>
</dbReference>
<keyword evidence="2 4" id="KW-0863">Zinc-finger</keyword>
<dbReference type="AlphaFoldDB" id="A0A9W5T9Y4"/>
<dbReference type="GO" id="GO:0034657">
    <property type="term" value="C:GID complex"/>
    <property type="evidence" value="ECO:0007669"/>
    <property type="project" value="TreeGrafter"/>
</dbReference>
<protein>
    <submittedName>
        <fullName evidence="9">RMD5 homolog A-like, putative</fullName>
    </submittedName>
</protein>
<evidence type="ECO:0000256" key="1">
    <source>
        <dbReference type="ARBA" id="ARBA00022723"/>
    </source>
</evidence>
<proteinExistence type="predicted"/>
<accession>A0A9W5T9Y4</accession>
<comment type="caution">
    <text evidence="9">The sequence shown here is derived from an EMBL/GenBank/DDBJ whole genome shotgun (WGS) entry which is preliminary data.</text>
</comment>
<evidence type="ECO:0000259" key="7">
    <source>
        <dbReference type="PROSITE" id="PS50089"/>
    </source>
</evidence>
<dbReference type="PROSITE" id="PS50089">
    <property type="entry name" value="ZF_RING_2"/>
    <property type="match status" value="1"/>
</dbReference>
<feature type="region of interest" description="Disordered" evidence="6">
    <location>
        <begin position="376"/>
        <end position="404"/>
    </location>
</feature>
<evidence type="ECO:0000313" key="9">
    <source>
        <dbReference type="EMBL" id="GFE54115.1"/>
    </source>
</evidence>
<feature type="domain" description="RING-type" evidence="7">
    <location>
        <begin position="898"/>
        <end position="942"/>
    </location>
</feature>
<keyword evidence="10" id="KW-1185">Reference proteome</keyword>
<sequence length="967" mass="109216">MLHAESFAQQSSKRSYHDAMGCLMQDAIFLRKRQKLLFSKLYSQIDTLRNLVEEAAANLTRTSDDAQVLSADGINSTSDIINNEQLHTGSYDVNDATVNTENLGFGVINTTHIPSSEDNTTANQHDAGFQPVLSKLAESVRSLDMRRRGLLDYREFKANFVNLGNDLFKSGNVKDLDLLPPLEFDEQLIIKMLGMHFLHYGQFDVFELLQSEAIERWGPGCHALVSGAVISAYRSLHTLLNKLRQDDIQPLIEWAYRERADSHIHSERFNLLLMNLHKIQLLGHHYFFQDGEMRLKEFVLTPDHILQVRNSDISQMWKSHSNDIGKLMTQALLGENLPSANDFLKLKWKTEKMFVRLFCESGVRVKKCPRVEEPQCNDLQSSNKLDDPRINQDEMEQSSGQSMGVDFCQPREEQFDHADYVIRKPVTTKPRITPIAVPWLTLLETHSTRFTQLASDFKDDLEELHAYNCKRRHLGPGWLKSIEHGTVNPPRFPRICYSRLRSPTLSESAEVKRIKRGILSVQDTPNKLYQIETIRAMSHDPETVCRQLIPEPYTSAVDPRTFNRNSAADVNDSEQALSDDVQGDTATHSSATAVFIASSEVPDDSLLNIANIRQMTMLSDYPLFRQQLMQQQHQQATEETRSEPPNESHPTVSLTLFAGSPIIREAAPATRPISRESHPRLLSTSGGRIRITFPHRVESSETPPSQGRRTIGRIMRLRPHESEPISLDPTAHTSTTDGENSSGSGEPANINVRRILRLILRGITGESFHNTDAVVHLLPDSRSLFQSPVRQEQCTPARSDDGPAEESSMISNKLCFTTAYEREDYGDYQRVFLPYESPISILVCAGYLLYPRLIDLVCIPQLGESIASDIGSLLRSCKQLPIEADLGPAFCFHSYLTCPISKDQTSIHNLPVMLPCGHVICSQCVDSFGSNRRKLQFKCPMCPQQVNPGEVKNLFLDWNSCGLDEVH</sequence>
<evidence type="ECO:0000256" key="2">
    <source>
        <dbReference type="ARBA" id="ARBA00022771"/>
    </source>
</evidence>
<dbReference type="GO" id="GO:0061630">
    <property type="term" value="F:ubiquitin protein ligase activity"/>
    <property type="evidence" value="ECO:0007669"/>
    <property type="project" value="InterPro"/>
</dbReference>
<dbReference type="InterPro" id="IPR001841">
    <property type="entry name" value="Znf_RING"/>
</dbReference>